<evidence type="ECO:0000256" key="2">
    <source>
        <dbReference type="ARBA" id="ARBA00012180"/>
    </source>
</evidence>
<dbReference type="Proteomes" id="UP001529510">
    <property type="component" value="Unassembled WGS sequence"/>
</dbReference>
<evidence type="ECO:0000259" key="3">
    <source>
        <dbReference type="PROSITE" id="PS50878"/>
    </source>
</evidence>
<dbReference type="PROSITE" id="PS50878">
    <property type="entry name" value="RT_POL"/>
    <property type="match status" value="1"/>
</dbReference>
<keyword evidence="5" id="KW-1185">Reference proteome</keyword>
<dbReference type="Gene3D" id="3.10.10.10">
    <property type="entry name" value="HIV Type 1 Reverse Transcriptase, subunit A, domain 1"/>
    <property type="match status" value="1"/>
</dbReference>
<sequence>FRGVRFTSVQSDTDASVLHAKVAVLLVKDATEPVPSAEMKSGFYSPYFIVPKKSVGLRPILDLRVLYQFLHRLPLKMLTSKRILSCVRHQDWFAAIDLKDAYIHVLILPRHRPIRHIQYKVLPFGLSLSPRVFTKLAEDALAPLWEQGIRIINYLDDWLVIAHSRDLLCQHRDLVLEYLSHLGVWVNWEKSKLSPVQSISFSLYGAGFGQHDSTPHKRS</sequence>
<comment type="similarity">
    <text evidence="1">Belongs to the beta type-B retroviral polymerase family. HERV class-II K(HML-2) pol subfamily.</text>
</comment>
<evidence type="ECO:0000256" key="1">
    <source>
        <dbReference type="ARBA" id="ARBA00010879"/>
    </source>
</evidence>
<dbReference type="PANTHER" id="PTHR33050">
    <property type="entry name" value="REVERSE TRANSCRIPTASE DOMAIN-CONTAINING PROTEIN"/>
    <property type="match status" value="1"/>
</dbReference>
<dbReference type="EMBL" id="JAMKFB020000018">
    <property type="protein sequence ID" value="KAL0168519.1"/>
    <property type="molecule type" value="Genomic_DNA"/>
</dbReference>
<protein>
    <recommendedName>
        <fullName evidence="2">ribonuclease H</fullName>
        <ecNumber evidence="2">3.1.26.4</ecNumber>
    </recommendedName>
</protein>
<comment type="caution">
    <text evidence="4">The sequence shown here is derived from an EMBL/GenBank/DDBJ whole genome shotgun (WGS) entry which is preliminary data.</text>
</comment>
<dbReference type="Gene3D" id="3.30.70.270">
    <property type="match status" value="1"/>
</dbReference>
<dbReference type="GO" id="GO:0004523">
    <property type="term" value="F:RNA-DNA hybrid ribonuclease activity"/>
    <property type="evidence" value="ECO:0007669"/>
    <property type="project" value="UniProtKB-EC"/>
</dbReference>
<feature type="non-terminal residue" evidence="4">
    <location>
        <position position="219"/>
    </location>
</feature>
<dbReference type="CDD" id="cd03714">
    <property type="entry name" value="RT_DIRS1"/>
    <property type="match status" value="1"/>
</dbReference>
<dbReference type="AlphaFoldDB" id="A0ABD0P396"/>
<dbReference type="InterPro" id="IPR052055">
    <property type="entry name" value="Hepadnavirus_pol/RT"/>
</dbReference>
<dbReference type="Pfam" id="PF00078">
    <property type="entry name" value="RVT_1"/>
    <property type="match status" value="1"/>
</dbReference>
<dbReference type="SUPFAM" id="SSF56672">
    <property type="entry name" value="DNA/RNA polymerases"/>
    <property type="match status" value="1"/>
</dbReference>
<feature type="non-terminal residue" evidence="4">
    <location>
        <position position="1"/>
    </location>
</feature>
<organism evidence="4 5">
    <name type="scientific">Cirrhinus mrigala</name>
    <name type="common">Mrigala</name>
    <dbReference type="NCBI Taxonomy" id="683832"/>
    <lineage>
        <taxon>Eukaryota</taxon>
        <taxon>Metazoa</taxon>
        <taxon>Chordata</taxon>
        <taxon>Craniata</taxon>
        <taxon>Vertebrata</taxon>
        <taxon>Euteleostomi</taxon>
        <taxon>Actinopterygii</taxon>
        <taxon>Neopterygii</taxon>
        <taxon>Teleostei</taxon>
        <taxon>Ostariophysi</taxon>
        <taxon>Cypriniformes</taxon>
        <taxon>Cyprinidae</taxon>
        <taxon>Labeoninae</taxon>
        <taxon>Labeonini</taxon>
        <taxon>Cirrhinus</taxon>
    </lineage>
</organism>
<dbReference type="EC" id="3.1.26.4" evidence="2"/>
<accession>A0ABD0P396</accession>
<dbReference type="PANTHER" id="PTHR33050:SF7">
    <property type="entry name" value="RIBONUCLEASE H"/>
    <property type="match status" value="1"/>
</dbReference>
<evidence type="ECO:0000313" key="4">
    <source>
        <dbReference type="EMBL" id="KAL0168519.1"/>
    </source>
</evidence>
<proteinExistence type="inferred from homology"/>
<dbReference type="InterPro" id="IPR043128">
    <property type="entry name" value="Rev_trsase/Diguanyl_cyclase"/>
</dbReference>
<gene>
    <name evidence="4" type="ORF">M9458_036741</name>
</gene>
<reference evidence="4 5" key="1">
    <citation type="submission" date="2024-05" db="EMBL/GenBank/DDBJ databases">
        <title>Genome sequencing and assembly of Indian major carp, Cirrhinus mrigala (Hamilton, 1822).</title>
        <authorList>
            <person name="Mohindra V."/>
            <person name="Chowdhury L.M."/>
            <person name="Lal K."/>
            <person name="Jena J.K."/>
        </authorList>
    </citation>
    <scope>NUCLEOTIDE SEQUENCE [LARGE SCALE GENOMIC DNA]</scope>
    <source>
        <strain evidence="4">CM1030</strain>
        <tissue evidence="4">Blood</tissue>
    </source>
</reference>
<dbReference type="InterPro" id="IPR043502">
    <property type="entry name" value="DNA/RNA_pol_sf"/>
</dbReference>
<evidence type="ECO:0000313" key="5">
    <source>
        <dbReference type="Proteomes" id="UP001529510"/>
    </source>
</evidence>
<feature type="domain" description="Reverse transcriptase" evidence="3">
    <location>
        <begin position="31"/>
        <end position="208"/>
    </location>
</feature>
<name>A0ABD0P396_CIRMR</name>
<dbReference type="InterPro" id="IPR000477">
    <property type="entry name" value="RT_dom"/>
</dbReference>